<evidence type="ECO:0000256" key="1">
    <source>
        <dbReference type="SAM" id="MobiDB-lite"/>
    </source>
</evidence>
<evidence type="ECO:0000259" key="2">
    <source>
        <dbReference type="Pfam" id="PF09851"/>
    </source>
</evidence>
<feature type="region of interest" description="Disordered" evidence="1">
    <location>
        <begin position="150"/>
        <end position="215"/>
    </location>
</feature>
<dbReference type="Pfam" id="PF09851">
    <property type="entry name" value="SHOCT"/>
    <property type="match status" value="1"/>
</dbReference>
<dbReference type="EMBL" id="JACHFM010000002">
    <property type="protein sequence ID" value="MBB5222215.1"/>
    <property type="molecule type" value="Genomic_DNA"/>
</dbReference>
<dbReference type="InterPro" id="IPR018649">
    <property type="entry name" value="SHOCT"/>
</dbReference>
<organism evidence="3 4">
    <name type="scientific">Amaricoccus macauensis</name>
    <dbReference type="NCBI Taxonomy" id="57001"/>
    <lineage>
        <taxon>Bacteria</taxon>
        <taxon>Pseudomonadati</taxon>
        <taxon>Pseudomonadota</taxon>
        <taxon>Alphaproteobacteria</taxon>
        <taxon>Rhodobacterales</taxon>
        <taxon>Paracoccaceae</taxon>
        <taxon>Amaricoccus</taxon>
    </lineage>
</organism>
<feature type="domain" description="SHOCT" evidence="2">
    <location>
        <begin position="223"/>
        <end position="248"/>
    </location>
</feature>
<comment type="caution">
    <text evidence="3">The sequence shown here is derived from an EMBL/GenBank/DDBJ whole genome shotgun (WGS) entry which is preliminary data.</text>
</comment>
<sequence>MSGLSEAARARLAEIAARHGVTPETAGHVLEALRGGAGERARFDVPELGGVGQWARDGSVITGDMLDTDLKARVDALCRELAPLVTLPGLAEPEAPRSDPKIGGGVGSGWPTWPGVASASGAQNDLRYAVFPGRRRLAVARGEAMTAHCVGEPATGGVSRSDGTPRSVTGRSGSVSAGDCPDDRPVVEPRGASTGAGAPTAEEAGRRGAPAAPTRLADPVVLIERLADLHARGILTDGEFAKKKAELLARL</sequence>
<evidence type="ECO:0000313" key="3">
    <source>
        <dbReference type="EMBL" id="MBB5222215.1"/>
    </source>
</evidence>
<reference evidence="3 4" key="1">
    <citation type="submission" date="2020-08" db="EMBL/GenBank/DDBJ databases">
        <title>Genomic Encyclopedia of Type Strains, Phase IV (KMG-IV): sequencing the most valuable type-strain genomes for metagenomic binning, comparative biology and taxonomic classification.</title>
        <authorList>
            <person name="Goeker M."/>
        </authorList>
    </citation>
    <scope>NUCLEOTIDE SEQUENCE [LARGE SCALE GENOMIC DNA]</scope>
    <source>
        <strain evidence="3 4">DSM 101730</strain>
    </source>
</reference>
<proteinExistence type="predicted"/>
<keyword evidence="4" id="KW-1185">Reference proteome</keyword>
<protein>
    <recommendedName>
        <fullName evidence="2">SHOCT domain-containing protein</fullName>
    </recommendedName>
</protein>
<feature type="compositionally biased region" description="Polar residues" evidence="1">
    <location>
        <begin position="161"/>
        <end position="175"/>
    </location>
</feature>
<dbReference type="RefSeq" id="WP_184148684.1">
    <property type="nucleotide sequence ID" value="NZ_JACHFM010000002.1"/>
</dbReference>
<feature type="compositionally biased region" description="Low complexity" evidence="1">
    <location>
        <begin position="189"/>
        <end position="214"/>
    </location>
</feature>
<dbReference type="Proteomes" id="UP000549457">
    <property type="component" value="Unassembled WGS sequence"/>
</dbReference>
<name>A0A840SNP5_9RHOB</name>
<accession>A0A840SNP5</accession>
<gene>
    <name evidence="3" type="ORF">HNP73_002151</name>
</gene>
<evidence type="ECO:0000313" key="4">
    <source>
        <dbReference type="Proteomes" id="UP000549457"/>
    </source>
</evidence>
<dbReference type="AlphaFoldDB" id="A0A840SNP5"/>